<dbReference type="EnsemblMetazoa" id="Aqu2.1.20785_001">
    <property type="protein sequence ID" value="Aqu2.1.20785_001"/>
    <property type="gene ID" value="Aqu2.1.20785"/>
</dbReference>
<dbReference type="PANTHER" id="PTHR47331:SF5">
    <property type="entry name" value="RIBONUCLEASE H"/>
    <property type="match status" value="1"/>
</dbReference>
<organism evidence="2">
    <name type="scientific">Amphimedon queenslandica</name>
    <name type="common">Sponge</name>
    <dbReference type="NCBI Taxonomy" id="400682"/>
    <lineage>
        <taxon>Eukaryota</taxon>
        <taxon>Metazoa</taxon>
        <taxon>Porifera</taxon>
        <taxon>Demospongiae</taxon>
        <taxon>Heteroscleromorpha</taxon>
        <taxon>Haplosclerida</taxon>
        <taxon>Niphatidae</taxon>
        <taxon>Amphimedon</taxon>
    </lineage>
</organism>
<dbReference type="AlphaFoldDB" id="A0A1X7TZM9"/>
<dbReference type="PANTHER" id="PTHR47331">
    <property type="entry name" value="PHD-TYPE DOMAIN-CONTAINING PROTEIN"/>
    <property type="match status" value="1"/>
</dbReference>
<evidence type="ECO:0000256" key="1">
    <source>
        <dbReference type="SAM" id="MobiDB-lite"/>
    </source>
</evidence>
<protein>
    <submittedName>
        <fullName evidence="2">Uncharacterized protein</fullName>
    </submittedName>
</protein>
<accession>A0A1X7TZM9</accession>
<evidence type="ECO:0000313" key="2">
    <source>
        <dbReference type="EnsemblMetazoa" id="Aqu2.1.20785_001"/>
    </source>
</evidence>
<sequence>MQLLISRLLSSDDWMLVSLMETLVKEIEARERTAAANQAHGKTHREQPTSAALYTGDRVIKCCYCQHNHSHNSCPKVTSPESRKQLLRMARRCFVGLKRGHVSVACRSSIKCSKCGNRHHISICPRNDSDKHAQQPLEEKFSGTSSGLNPEAREFNAQSTATCLAENTALLTGNETIMLQTAQATVYNIREPEHRARVRIILDSGSQRSYVTDRVKTTLRLAQENNVHYYLWVRKGQL</sequence>
<feature type="region of interest" description="Disordered" evidence="1">
    <location>
        <begin position="126"/>
        <end position="151"/>
    </location>
</feature>
<dbReference type="InParanoid" id="A0A1X7TZM9"/>
<proteinExistence type="predicted"/>
<feature type="compositionally biased region" description="Basic and acidic residues" evidence="1">
    <location>
        <begin position="127"/>
        <end position="141"/>
    </location>
</feature>
<dbReference type="OrthoDB" id="10069859at2759"/>
<reference evidence="2" key="1">
    <citation type="submission" date="2017-05" db="UniProtKB">
        <authorList>
            <consortium name="EnsemblMetazoa"/>
        </authorList>
    </citation>
    <scope>IDENTIFICATION</scope>
</reference>
<name>A0A1X7TZM9_AMPQE</name>